<evidence type="ECO:0000256" key="11">
    <source>
        <dbReference type="SAM" id="Phobius"/>
    </source>
</evidence>
<comment type="catalytic activity">
    <reaction evidence="8">
        <text>L-seryl-[protein] + ATP = O-phospho-L-seryl-[protein] + ADP + H(+)</text>
        <dbReference type="Rhea" id="RHEA:17989"/>
        <dbReference type="Rhea" id="RHEA-COMP:9863"/>
        <dbReference type="Rhea" id="RHEA-COMP:11604"/>
        <dbReference type="ChEBI" id="CHEBI:15378"/>
        <dbReference type="ChEBI" id="CHEBI:29999"/>
        <dbReference type="ChEBI" id="CHEBI:30616"/>
        <dbReference type="ChEBI" id="CHEBI:83421"/>
        <dbReference type="ChEBI" id="CHEBI:456216"/>
        <dbReference type="EC" id="2.7.11.1"/>
    </reaction>
</comment>
<name>A0A9D2D1M9_9FIRM</name>
<dbReference type="SMART" id="SM00220">
    <property type="entry name" value="S_TKc"/>
    <property type="match status" value="1"/>
</dbReference>
<feature type="binding site" evidence="9">
    <location>
        <position position="41"/>
    </location>
    <ligand>
        <name>ATP</name>
        <dbReference type="ChEBI" id="CHEBI:30616"/>
    </ligand>
</feature>
<evidence type="ECO:0000256" key="5">
    <source>
        <dbReference type="ARBA" id="ARBA00022777"/>
    </source>
</evidence>
<gene>
    <name evidence="14" type="primary">pknB</name>
    <name evidence="14" type="ORF">IAA08_03300</name>
</gene>
<reference evidence="14" key="1">
    <citation type="journal article" date="2021" name="PeerJ">
        <title>Extensive microbial diversity within the chicken gut microbiome revealed by metagenomics and culture.</title>
        <authorList>
            <person name="Gilroy R."/>
            <person name="Ravi A."/>
            <person name="Getino M."/>
            <person name="Pursley I."/>
            <person name="Horton D.L."/>
            <person name="Alikhan N.F."/>
            <person name="Baker D."/>
            <person name="Gharbi K."/>
            <person name="Hall N."/>
            <person name="Watson M."/>
            <person name="Adriaenssens E.M."/>
            <person name="Foster-Nyarko E."/>
            <person name="Jarju S."/>
            <person name="Secka A."/>
            <person name="Antonio M."/>
            <person name="Oren A."/>
            <person name="Chaudhuri R.R."/>
            <person name="La Ragione R."/>
            <person name="Hildebrand F."/>
            <person name="Pallen M.J."/>
        </authorList>
    </citation>
    <scope>NUCLEOTIDE SEQUENCE</scope>
    <source>
        <strain evidence="14">CHK192-9172</strain>
    </source>
</reference>
<dbReference type="SUPFAM" id="SSF54184">
    <property type="entry name" value="Penicillin-binding protein 2x (pbp-2x), c-terminal domain"/>
    <property type="match status" value="1"/>
</dbReference>
<organism evidence="14 15">
    <name type="scientific">Candidatus Eubacterium avistercoris</name>
    <dbReference type="NCBI Taxonomy" id="2838567"/>
    <lineage>
        <taxon>Bacteria</taxon>
        <taxon>Bacillati</taxon>
        <taxon>Bacillota</taxon>
        <taxon>Clostridia</taxon>
        <taxon>Eubacteriales</taxon>
        <taxon>Eubacteriaceae</taxon>
        <taxon>Eubacterium</taxon>
    </lineage>
</organism>
<dbReference type="SMART" id="SM00740">
    <property type="entry name" value="PASTA"/>
    <property type="match status" value="3"/>
</dbReference>
<evidence type="ECO:0000256" key="6">
    <source>
        <dbReference type="ARBA" id="ARBA00022840"/>
    </source>
</evidence>
<dbReference type="InterPro" id="IPR011009">
    <property type="entry name" value="Kinase-like_dom_sf"/>
</dbReference>
<dbReference type="Gene3D" id="3.30.200.20">
    <property type="entry name" value="Phosphorylase Kinase, domain 1"/>
    <property type="match status" value="1"/>
</dbReference>
<evidence type="ECO:0000259" key="12">
    <source>
        <dbReference type="PROSITE" id="PS50011"/>
    </source>
</evidence>
<dbReference type="Gene3D" id="3.30.10.20">
    <property type="match status" value="3"/>
</dbReference>
<evidence type="ECO:0000256" key="9">
    <source>
        <dbReference type="PROSITE-ProRule" id="PRU10141"/>
    </source>
</evidence>
<keyword evidence="4 9" id="KW-0547">Nucleotide-binding</keyword>
<keyword evidence="3" id="KW-0808">Transferase</keyword>
<feature type="transmembrane region" description="Helical" evidence="11">
    <location>
        <begin position="345"/>
        <end position="369"/>
    </location>
</feature>
<accession>A0A9D2D1M9</accession>
<evidence type="ECO:0000259" key="13">
    <source>
        <dbReference type="PROSITE" id="PS51178"/>
    </source>
</evidence>
<sequence>MIEKGTIIADRYEVIGPVGSGGMSDVYKAKDSKLGRNVAIKVLKKEFSEDSTFVTKFRTEAQAAAALEHPNIVNIYDVGCENGDYYIVMEYVEGITLKTYIEKKGKLSFKETLSIAIQVARGIQAAHAKGIIHRDIKPQNIIISTEGKVKVTDFGIARAASTNTNTIHSDVMGSVHYISPEQARNGYVSERSDIYSLGIVMYEMVTGRVPFDGDSTVAVAIQHLQDEMVAPSAYAEDLPISLEKIILKCTQKSPDRRYQSMDDLLIDLRKSLLSPDEDFVTLAGPLQDKTRVLSKDEVDEIQNSQNNDDEEELLPEENDGDDEEEDEDEEKGGFLNPKMEKAVTIMGIVAAIVIAIIVIYLIGSFLGVFHFGGKSNQNAPASAVSEENTETVEMIDIRGMQFDDAESKLSDMGLVLKVGDTVESEDHEPGEIIEQETKEGEQVPTGSTVYVTVCGEPDAKEVEVPDVTRKTSEDAEKILSEAGFKPKRDYKYSNDIEVGKVVEQSPKGGTMLTEGETVTIYVSQGAETVKVPGLLGKTESQAKTALKNAGLNVGTVTQDYSDDYPEGQVMKQSTSEGKYLEKGDTVDLVISQGPEQTISTYSYSANITAPEGYDVTYANIDLLDSTGDSIQVWNRVTSFPYRVTVSGIEGESQGTLMIVWHYTTEDGRNQTYEQEEPVSFTQE</sequence>
<evidence type="ECO:0000256" key="7">
    <source>
        <dbReference type="ARBA" id="ARBA00047899"/>
    </source>
</evidence>
<dbReference type="EMBL" id="DXCH01000090">
    <property type="protein sequence ID" value="HIZ06947.1"/>
    <property type="molecule type" value="Genomic_DNA"/>
</dbReference>
<dbReference type="Pfam" id="PF00069">
    <property type="entry name" value="Pkinase"/>
    <property type="match status" value="1"/>
</dbReference>
<dbReference type="Gene3D" id="1.10.510.10">
    <property type="entry name" value="Transferase(Phosphotransferase) domain 1"/>
    <property type="match status" value="1"/>
</dbReference>
<evidence type="ECO:0000256" key="3">
    <source>
        <dbReference type="ARBA" id="ARBA00022679"/>
    </source>
</evidence>
<evidence type="ECO:0000256" key="10">
    <source>
        <dbReference type="SAM" id="MobiDB-lite"/>
    </source>
</evidence>
<evidence type="ECO:0000256" key="1">
    <source>
        <dbReference type="ARBA" id="ARBA00012513"/>
    </source>
</evidence>
<keyword evidence="11" id="KW-0812">Transmembrane</keyword>
<dbReference type="FunFam" id="1.10.510.10:FF:000021">
    <property type="entry name" value="Serine/threonine protein kinase"/>
    <property type="match status" value="1"/>
</dbReference>
<dbReference type="InterPro" id="IPR008271">
    <property type="entry name" value="Ser/Thr_kinase_AS"/>
</dbReference>
<dbReference type="GO" id="GO:0005524">
    <property type="term" value="F:ATP binding"/>
    <property type="evidence" value="ECO:0007669"/>
    <property type="project" value="UniProtKB-UniRule"/>
</dbReference>
<feature type="domain" description="PASTA" evidence="13">
    <location>
        <begin position="458"/>
        <end position="524"/>
    </location>
</feature>
<dbReference type="FunFam" id="3.30.200.20:FF:000035">
    <property type="entry name" value="Serine/threonine protein kinase Stk1"/>
    <property type="match status" value="1"/>
</dbReference>
<dbReference type="Pfam" id="PF03793">
    <property type="entry name" value="PASTA"/>
    <property type="match status" value="3"/>
</dbReference>
<evidence type="ECO:0000256" key="8">
    <source>
        <dbReference type="ARBA" id="ARBA00048679"/>
    </source>
</evidence>
<dbReference type="PANTHER" id="PTHR43289">
    <property type="entry name" value="MITOGEN-ACTIVATED PROTEIN KINASE KINASE KINASE 20-RELATED"/>
    <property type="match status" value="1"/>
</dbReference>
<dbReference type="InterPro" id="IPR005543">
    <property type="entry name" value="PASTA_dom"/>
</dbReference>
<dbReference type="PROSITE" id="PS00108">
    <property type="entry name" value="PROTEIN_KINASE_ST"/>
    <property type="match status" value="1"/>
</dbReference>
<evidence type="ECO:0000313" key="14">
    <source>
        <dbReference type="EMBL" id="HIZ06947.1"/>
    </source>
</evidence>
<dbReference type="InterPro" id="IPR017441">
    <property type="entry name" value="Protein_kinase_ATP_BS"/>
</dbReference>
<dbReference type="CDD" id="cd14014">
    <property type="entry name" value="STKc_PknB_like"/>
    <property type="match status" value="1"/>
</dbReference>
<evidence type="ECO:0000313" key="15">
    <source>
        <dbReference type="Proteomes" id="UP000824024"/>
    </source>
</evidence>
<keyword evidence="6 9" id="KW-0067">ATP-binding</keyword>
<dbReference type="PANTHER" id="PTHR43289:SF34">
    <property type="entry name" value="SERINE_THREONINE-PROTEIN KINASE YBDM-RELATED"/>
    <property type="match status" value="1"/>
</dbReference>
<feature type="domain" description="PASTA" evidence="13">
    <location>
        <begin position="525"/>
        <end position="592"/>
    </location>
</feature>
<dbReference type="CDD" id="cd06577">
    <property type="entry name" value="PASTA_pknB"/>
    <property type="match status" value="3"/>
</dbReference>
<evidence type="ECO:0000256" key="2">
    <source>
        <dbReference type="ARBA" id="ARBA00022527"/>
    </source>
</evidence>
<keyword evidence="11" id="KW-0472">Membrane</keyword>
<dbReference type="PROSITE" id="PS50011">
    <property type="entry name" value="PROTEIN_KINASE_DOM"/>
    <property type="match status" value="1"/>
</dbReference>
<feature type="domain" description="Protein kinase" evidence="12">
    <location>
        <begin position="12"/>
        <end position="273"/>
    </location>
</feature>
<comment type="caution">
    <text evidence="14">The sequence shown here is derived from an EMBL/GenBank/DDBJ whole genome shotgun (WGS) entry which is preliminary data.</text>
</comment>
<comment type="catalytic activity">
    <reaction evidence="7">
        <text>L-threonyl-[protein] + ATP = O-phospho-L-threonyl-[protein] + ADP + H(+)</text>
        <dbReference type="Rhea" id="RHEA:46608"/>
        <dbReference type="Rhea" id="RHEA-COMP:11060"/>
        <dbReference type="Rhea" id="RHEA-COMP:11605"/>
        <dbReference type="ChEBI" id="CHEBI:15378"/>
        <dbReference type="ChEBI" id="CHEBI:30013"/>
        <dbReference type="ChEBI" id="CHEBI:30616"/>
        <dbReference type="ChEBI" id="CHEBI:61977"/>
        <dbReference type="ChEBI" id="CHEBI:456216"/>
        <dbReference type="EC" id="2.7.11.1"/>
    </reaction>
</comment>
<protein>
    <recommendedName>
        <fullName evidence="1">non-specific serine/threonine protein kinase</fullName>
        <ecNumber evidence="1">2.7.11.1</ecNumber>
    </recommendedName>
</protein>
<dbReference type="NCBIfam" id="NF033483">
    <property type="entry name" value="PknB_PASTA_kin"/>
    <property type="match status" value="1"/>
</dbReference>
<reference evidence="14" key="2">
    <citation type="submission" date="2021-04" db="EMBL/GenBank/DDBJ databases">
        <authorList>
            <person name="Gilroy R."/>
        </authorList>
    </citation>
    <scope>NUCLEOTIDE SEQUENCE</scope>
    <source>
        <strain evidence="14">CHK192-9172</strain>
    </source>
</reference>
<feature type="compositionally biased region" description="Acidic residues" evidence="10">
    <location>
        <begin position="307"/>
        <end position="330"/>
    </location>
</feature>
<dbReference type="GO" id="GO:0004674">
    <property type="term" value="F:protein serine/threonine kinase activity"/>
    <property type="evidence" value="ECO:0007669"/>
    <property type="project" value="UniProtKB-KW"/>
</dbReference>
<keyword evidence="11" id="KW-1133">Transmembrane helix</keyword>
<dbReference type="PROSITE" id="PS51178">
    <property type="entry name" value="PASTA"/>
    <property type="match status" value="3"/>
</dbReference>
<evidence type="ECO:0000256" key="4">
    <source>
        <dbReference type="ARBA" id="ARBA00022741"/>
    </source>
</evidence>
<dbReference type="InterPro" id="IPR000719">
    <property type="entry name" value="Prot_kinase_dom"/>
</dbReference>
<dbReference type="AlphaFoldDB" id="A0A9D2D1M9"/>
<dbReference type="EC" id="2.7.11.1" evidence="1"/>
<feature type="domain" description="PASTA" evidence="13">
    <location>
        <begin position="388"/>
        <end position="455"/>
    </location>
</feature>
<proteinExistence type="predicted"/>
<dbReference type="PROSITE" id="PS00107">
    <property type="entry name" value="PROTEIN_KINASE_ATP"/>
    <property type="match status" value="1"/>
</dbReference>
<keyword evidence="2" id="KW-0723">Serine/threonine-protein kinase</keyword>
<keyword evidence="5 14" id="KW-0418">Kinase</keyword>
<feature type="region of interest" description="Disordered" evidence="10">
    <location>
        <begin position="300"/>
        <end position="335"/>
    </location>
</feature>
<dbReference type="SUPFAM" id="SSF56112">
    <property type="entry name" value="Protein kinase-like (PK-like)"/>
    <property type="match status" value="1"/>
</dbReference>
<dbReference type="Proteomes" id="UP000824024">
    <property type="component" value="Unassembled WGS sequence"/>
</dbReference>